<keyword evidence="2" id="KW-1185">Reference proteome</keyword>
<dbReference type="RefSeq" id="XP_017768594.1">
    <property type="nucleotide sequence ID" value="XM_017913105.1"/>
</dbReference>
<dbReference type="Proteomes" id="UP000695000">
    <property type="component" value="Unplaced"/>
</dbReference>
<gene>
    <name evidence="3" type="primary">LOC108556828</name>
</gene>
<evidence type="ECO:0000256" key="1">
    <source>
        <dbReference type="SAM" id="SignalP"/>
    </source>
</evidence>
<feature type="signal peptide" evidence="1">
    <location>
        <begin position="1"/>
        <end position="19"/>
    </location>
</feature>
<proteinExistence type="predicted"/>
<sequence length="303" mass="34921">MKFTRNVVIAFLVFGSAFCNDEAVEEQDIVEQVLSSEESSSIESNPKEDYSLAIDMIIEAMESDLVKDLEDAATEEDRKMCIETFISDAKDNIETFKTSMFESQPQQRAEFDDDSDDIHTRLETLIAKHVPQRRTIIGDDTRKLITNIWQKPVQMGINVYNNLNSLSDSMSQQADEINRNAYRQCDRDDFLQFKQNLKQLIDSNVNGYIATLQLYNRATVNTNDFRAVLMKKVNEFTNKALSGAHECHENFHAFKKVALKVGEELIRISNIENRPFKKVDIQAQKAKKICEMDKSKFNINCRF</sequence>
<feature type="chain" id="PRO_5045627258" evidence="1">
    <location>
        <begin position="20"/>
        <end position="303"/>
    </location>
</feature>
<evidence type="ECO:0000313" key="2">
    <source>
        <dbReference type="Proteomes" id="UP000695000"/>
    </source>
</evidence>
<reference evidence="3" key="1">
    <citation type="submission" date="2025-08" db="UniProtKB">
        <authorList>
            <consortium name="RefSeq"/>
        </authorList>
    </citation>
    <scope>IDENTIFICATION</scope>
    <source>
        <tissue evidence="3">Whole Larva</tissue>
    </source>
</reference>
<name>A0ABM1M1Z4_NICVS</name>
<organism evidence="2 3">
    <name type="scientific">Nicrophorus vespilloides</name>
    <name type="common">Boreal carrion beetle</name>
    <dbReference type="NCBI Taxonomy" id="110193"/>
    <lineage>
        <taxon>Eukaryota</taxon>
        <taxon>Metazoa</taxon>
        <taxon>Ecdysozoa</taxon>
        <taxon>Arthropoda</taxon>
        <taxon>Hexapoda</taxon>
        <taxon>Insecta</taxon>
        <taxon>Pterygota</taxon>
        <taxon>Neoptera</taxon>
        <taxon>Endopterygota</taxon>
        <taxon>Coleoptera</taxon>
        <taxon>Polyphaga</taxon>
        <taxon>Staphyliniformia</taxon>
        <taxon>Silphidae</taxon>
        <taxon>Nicrophorinae</taxon>
        <taxon>Nicrophorus</taxon>
    </lineage>
</organism>
<keyword evidence="1" id="KW-0732">Signal</keyword>
<protein>
    <submittedName>
        <fullName evidence="3">Uncharacterized protein LOC108556828</fullName>
    </submittedName>
</protein>
<accession>A0ABM1M1Z4</accession>
<dbReference type="GeneID" id="108556828"/>
<evidence type="ECO:0000313" key="3">
    <source>
        <dbReference type="RefSeq" id="XP_017768594.1"/>
    </source>
</evidence>